<organism evidence="5 6">
    <name type="scientific">Chiloscyllium punctatum</name>
    <name type="common">Brownbanded bambooshark</name>
    <name type="synonym">Hemiscyllium punctatum</name>
    <dbReference type="NCBI Taxonomy" id="137246"/>
    <lineage>
        <taxon>Eukaryota</taxon>
        <taxon>Metazoa</taxon>
        <taxon>Chordata</taxon>
        <taxon>Craniata</taxon>
        <taxon>Vertebrata</taxon>
        <taxon>Chondrichthyes</taxon>
        <taxon>Elasmobranchii</taxon>
        <taxon>Galeomorphii</taxon>
        <taxon>Galeoidea</taxon>
        <taxon>Orectolobiformes</taxon>
        <taxon>Hemiscylliidae</taxon>
        <taxon>Chiloscyllium</taxon>
    </lineage>
</organism>
<dbReference type="Gene3D" id="1.20.58.120">
    <property type="entry name" value="BAG domain"/>
    <property type="match status" value="1"/>
</dbReference>
<dbReference type="PROSITE" id="PS51035">
    <property type="entry name" value="BAG"/>
    <property type="match status" value="1"/>
</dbReference>
<feature type="non-terminal residue" evidence="5">
    <location>
        <position position="1"/>
    </location>
</feature>
<dbReference type="AlphaFoldDB" id="A0A401TAY0"/>
<proteinExistence type="predicted"/>
<dbReference type="PANTHER" id="PTHR12329:SF10">
    <property type="entry name" value="BAG FAMILY MOLECULAR CHAPERONE REGULATOR 4"/>
    <property type="match status" value="1"/>
</dbReference>
<dbReference type="PANTHER" id="PTHR12329">
    <property type="entry name" value="BCL2-ASSOCIATED ATHANOGENE"/>
    <property type="match status" value="1"/>
</dbReference>
<dbReference type="InterPro" id="IPR036533">
    <property type="entry name" value="BAG_dom_sf"/>
</dbReference>
<dbReference type="STRING" id="137246.A0A401TAY0"/>
<dbReference type="GO" id="GO:0005829">
    <property type="term" value="C:cytosol"/>
    <property type="evidence" value="ECO:0007669"/>
    <property type="project" value="TreeGrafter"/>
</dbReference>
<evidence type="ECO:0000259" key="4">
    <source>
        <dbReference type="PROSITE" id="PS51035"/>
    </source>
</evidence>
<gene>
    <name evidence="5" type="ORF">chiPu_0023485</name>
</gene>
<feature type="region of interest" description="Disordered" evidence="3">
    <location>
        <begin position="45"/>
        <end position="76"/>
    </location>
</feature>
<accession>A0A401TAY0</accession>
<name>A0A401TAY0_CHIPU</name>
<feature type="coiled-coil region" evidence="2">
    <location>
        <begin position="119"/>
        <end position="165"/>
    </location>
</feature>
<evidence type="ECO:0000256" key="3">
    <source>
        <dbReference type="SAM" id="MobiDB-lite"/>
    </source>
</evidence>
<reference evidence="5 6" key="1">
    <citation type="journal article" date="2018" name="Nat. Ecol. Evol.">
        <title>Shark genomes provide insights into elasmobranch evolution and the origin of vertebrates.</title>
        <authorList>
            <person name="Hara Y"/>
            <person name="Yamaguchi K"/>
            <person name="Onimaru K"/>
            <person name="Kadota M"/>
            <person name="Koyanagi M"/>
            <person name="Keeley SD"/>
            <person name="Tatsumi K"/>
            <person name="Tanaka K"/>
            <person name="Motone F"/>
            <person name="Kageyama Y"/>
            <person name="Nozu R"/>
            <person name="Adachi N"/>
            <person name="Nishimura O"/>
            <person name="Nakagawa R"/>
            <person name="Tanegashima C"/>
            <person name="Kiyatake I"/>
            <person name="Matsumoto R"/>
            <person name="Murakumo K"/>
            <person name="Nishida K"/>
            <person name="Terakita A"/>
            <person name="Kuratani S"/>
            <person name="Sato K"/>
            <person name="Hyodo S Kuraku.S."/>
        </authorList>
    </citation>
    <scope>NUCLEOTIDE SEQUENCE [LARGE SCALE GENOMIC DNA]</scope>
</reference>
<dbReference type="SUPFAM" id="SSF63491">
    <property type="entry name" value="BAG domain"/>
    <property type="match status" value="1"/>
</dbReference>
<dbReference type="GO" id="GO:0051087">
    <property type="term" value="F:protein-folding chaperone binding"/>
    <property type="evidence" value="ECO:0007669"/>
    <property type="project" value="InterPro"/>
</dbReference>
<dbReference type="InterPro" id="IPR003103">
    <property type="entry name" value="BAG_domain"/>
</dbReference>
<dbReference type="Pfam" id="PF02179">
    <property type="entry name" value="BAG"/>
    <property type="match status" value="1"/>
</dbReference>
<feature type="domain" description="BAG" evidence="4">
    <location>
        <begin position="115"/>
        <end position="192"/>
    </location>
</feature>
<dbReference type="GO" id="GO:0050821">
    <property type="term" value="P:protein stabilization"/>
    <property type="evidence" value="ECO:0007669"/>
    <property type="project" value="TreeGrafter"/>
</dbReference>
<comment type="caution">
    <text evidence="5">The sequence shown here is derived from an EMBL/GenBank/DDBJ whole genome shotgun (WGS) entry which is preliminary data.</text>
</comment>
<dbReference type="SMART" id="SM00264">
    <property type="entry name" value="BAG"/>
    <property type="match status" value="1"/>
</dbReference>
<evidence type="ECO:0000256" key="1">
    <source>
        <dbReference type="ARBA" id="ARBA00023186"/>
    </source>
</evidence>
<evidence type="ECO:0000256" key="2">
    <source>
        <dbReference type="SAM" id="Coils"/>
    </source>
</evidence>
<dbReference type="GO" id="GO:0000774">
    <property type="term" value="F:adenyl-nucleotide exchange factor activity"/>
    <property type="evidence" value="ECO:0007669"/>
    <property type="project" value="TreeGrafter"/>
</dbReference>
<feature type="compositionally biased region" description="Low complexity" evidence="3">
    <location>
        <begin position="102"/>
        <end position="112"/>
    </location>
</feature>
<dbReference type="InterPro" id="IPR039773">
    <property type="entry name" value="BAG_chaperone_regulator"/>
</dbReference>
<dbReference type="GO" id="GO:0016020">
    <property type="term" value="C:membrane"/>
    <property type="evidence" value="ECO:0007669"/>
    <property type="project" value="TreeGrafter"/>
</dbReference>
<feature type="compositionally biased region" description="Pro residues" evidence="3">
    <location>
        <begin position="62"/>
        <end position="73"/>
    </location>
</feature>
<keyword evidence="6" id="KW-1185">Reference proteome</keyword>
<dbReference type="GO" id="GO:0005634">
    <property type="term" value="C:nucleus"/>
    <property type="evidence" value="ECO:0007669"/>
    <property type="project" value="TreeGrafter"/>
</dbReference>
<keyword evidence="1" id="KW-0143">Chaperone</keyword>
<keyword evidence="2" id="KW-0175">Coiled coil</keyword>
<evidence type="ECO:0000313" key="5">
    <source>
        <dbReference type="EMBL" id="GCC39789.1"/>
    </source>
</evidence>
<protein>
    <recommendedName>
        <fullName evidence="4">BAG domain-containing protein</fullName>
    </recommendedName>
</protein>
<dbReference type="EMBL" id="BEZZ01021872">
    <property type="protein sequence ID" value="GCC39789.1"/>
    <property type="molecule type" value="Genomic_DNA"/>
</dbReference>
<dbReference type="Proteomes" id="UP000287033">
    <property type="component" value="Unassembled WGS sequence"/>
</dbReference>
<dbReference type="OrthoDB" id="333905at2759"/>
<feature type="region of interest" description="Disordered" evidence="3">
    <location>
        <begin position="95"/>
        <end position="116"/>
    </location>
</feature>
<sequence>SHFVRIVRRLSVGVERSFLLVSERLGSVFQDVAYPLNHQDMRGAGLSHAGYPGTEQQSASYPPVPSPERPPSALPTARVEYSAPPTVYKTRVEGHGAREAASEGAQAPGAASHPGHAKVEQVLVQLRQLEAEVDSFEGARGDKAYRRLEELLTKQLLELDAVETDGHEHVRQARKEAVHRIQGVLEKLEVLAG</sequence>
<evidence type="ECO:0000313" key="6">
    <source>
        <dbReference type="Proteomes" id="UP000287033"/>
    </source>
</evidence>